<dbReference type="PANTHER" id="PTHR43711">
    <property type="entry name" value="TWO-COMPONENT HISTIDINE KINASE"/>
    <property type="match status" value="1"/>
</dbReference>
<comment type="subcellular location">
    <subcellularLocation>
        <location evidence="2">Cell membrane</location>
    </subcellularLocation>
</comment>
<dbReference type="InterPro" id="IPR005467">
    <property type="entry name" value="His_kinase_dom"/>
</dbReference>
<dbReference type="PRINTS" id="PR00344">
    <property type="entry name" value="BCTRLSENSOR"/>
</dbReference>
<evidence type="ECO:0000259" key="9">
    <source>
        <dbReference type="PROSITE" id="PS50112"/>
    </source>
</evidence>
<dbReference type="GO" id="GO:0004673">
    <property type="term" value="F:protein histidine kinase activity"/>
    <property type="evidence" value="ECO:0007669"/>
    <property type="project" value="UniProtKB-EC"/>
</dbReference>
<organism evidence="11 12">
    <name type="scientific">Nocardioides aquaticus</name>
    <dbReference type="NCBI Taxonomy" id="160826"/>
    <lineage>
        <taxon>Bacteria</taxon>
        <taxon>Bacillati</taxon>
        <taxon>Actinomycetota</taxon>
        <taxon>Actinomycetes</taxon>
        <taxon>Propionibacteriales</taxon>
        <taxon>Nocardioidaceae</taxon>
        <taxon>Nocardioides</taxon>
    </lineage>
</organism>
<dbReference type="SMART" id="SM00388">
    <property type="entry name" value="HisKA"/>
    <property type="match status" value="1"/>
</dbReference>
<feature type="domain" description="Histidine kinase" evidence="8">
    <location>
        <begin position="336"/>
        <end position="553"/>
    </location>
</feature>
<keyword evidence="4" id="KW-0597">Phosphoprotein</keyword>
<dbReference type="InterPro" id="IPR000014">
    <property type="entry name" value="PAS"/>
</dbReference>
<dbReference type="InterPro" id="IPR003661">
    <property type="entry name" value="HisK_dim/P_dom"/>
</dbReference>
<dbReference type="SUPFAM" id="SSF55785">
    <property type="entry name" value="PYP-like sensor domain (PAS domain)"/>
    <property type="match status" value="1"/>
</dbReference>
<dbReference type="InterPro" id="IPR003018">
    <property type="entry name" value="GAF"/>
</dbReference>
<name>A0ABX8EIS2_9ACTN</name>
<dbReference type="CDD" id="cd00082">
    <property type="entry name" value="HisKA"/>
    <property type="match status" value="1"/>
</dbReference>
<dbReference type="Pfam" id="PF00512">
    <property type="entry name" value="HisKA"/>
    <property type="match status" value="1"/>
</dbReference>
<evidence type="ECO:0000256" key="4">
    <source>
        <dbReference type="ARBA" id="ARBA00022553"/>
    </source>
</evidence>
<keyword evidence="12" id="KW-1185">Reference proteome</keyword>
<dbReference type="SUPFAM" id="SSF55874">
    <property type="entry name" value="ATPase domain of HSP90 chaperone/DNA topoisomerase II/histidine kinase"/>
    <property type="match status" value="1"/>
</dbReference>
<dbReference type="SUPFAM" id="SSF55781">
    <property type="entry name" value="GAF domain-like"/>
    <property type="match status" value="1"/>
</dbReference>
<dbReference type="InterPro" id="IPR035965">
    <property type="entry name" value="PAS-like_dom_sf"/>
</dbReference>
<proteinExistence type="predicted"/>
<dbReference type="PANTHER" id="PTHR43711:SF1">
    <property type="entry name" value="HISTIDINE KINASE 1"/>
    <property type="match status" value="1"/>
</dbReference>
<dbReference type="SUPFAM" id="SSF47384">
    <property type="entry name" value="Homodimeric domain of signal transducing histidine kinase"/>
    <property type="match status" value="1"/>
</dbReference>
<dbReference type="RefSeq" id="WP_214055962.1">
    <property type="nucleotide sequence ID" value="NZ_BAAAHS010000074.1"/>
</dbReference>
<dbReference type="PROSITE" id="PS50112">
    <property type="entry name" value="PAS"/>
    <property type="match status" value="1"/>
</dbReference>
<gene>
    <name evidence="11" type="primary">phoR_2</name>
    <name evidence="11" type="ORF">ENKNEFLB_02808</name>
</gene>
<dbReference type="InterPro" id="IPR000700">
    <property type="entry name" value="PAS-assoc_C"/>
</dbReference>
<dbReference type="Gene3D" id="1.10.287.130">
    <property type="match status" value="1"/>
</dbReference>
<evidence type="ECO:0000256" key="1">
    <source>
        <dbReference type="ARBA" id="ARBA00000085"/>
    </source>
</evidence>
<dbReference type="Proteomes" id="UP000679307">
    <property type="component" value="Chromosome"/>
</dbReference>
<evidence type="ECO:0000256" key="6">
    <source>
        <dbReference type="ARBA" id="ARBA00022777"/>
    </source>
</evidence>
<evidence type="ECO:0000259" key="10">
    <source>
        <dbReference type="PROSITE" id="PS50113"/>
    </source>
</evidence>
<dbReference type="InterPro" id="IPR013656">
    <property type="entry name" value="PAS_4"/>
</dbReference>
<dbReference type="SMART" id="SM00065">
    <property type="entry name" value="GAF"/>
    <property type="match status" value="1"/>
</dbReference>
<evidence type="ECO:0000256" key="5">
    <source>
        <dbReference type="ARBA" id="ARBA00022679"/>
    </source>
</evidence>
<dbReference type="Gene3D" id="3.30.565.10">
    <property type="entry name" value="Histidine kinase-like ATPase, C-terminal domain"/>
    <property type="match status" value="1"/>
</dbReference>
<dbReference type="EC" id="2.7.13.3" evidence="3"/>
<dbReference type="InterPro" id="IPR036097">
    <property type="entry name" value="HisK_dim/P_sf"/>
</dbReference>
<keyword evidence="7" id="KW-0902">Two-component regulatory system</keyword>
<dbReference type="Pfam" id="PF08448">
    <property type="entry name" value="PAS_4"/>
    <property type="match status" value="1"/>
</dbReference>
<dbReference type="Gene3D" id="3.30.450.20">
    <property type="entry name" value="PAS domain"/>
    <property type="match status" value="1"/>
</dbReference>
<dbReference type="Gene3D" id="3.30.450.40">
    <property type="match status" value="1"/>
</dbReference>
<feature type="domain" description="PAS" evidence="9">
    <location>
        <begin position="192"/>
        <end position="244"/>
    </location>
</feature>
<comment type="catalytic activity">
    <reaction evidence="1">
        <text>ATP + protein L-histidine = ADP + protein N-phospho-L-histidine.</text>
        <dbReference type="EC" id="2.7.13.3"/>
    </reaction>
</comment>
<dbReference type="InterPro" id="IPR004358">
    <property type="entry name" value="Sig_transdc_His_kin-like_C"/>
</dbReference>
<dbReference type="PROSITE" id="PS50113">
    <property type="entry name" value="PAC"/>
    <property type="match status" value="1"/>
</dbReference>
<dbReference type="InterPro" id="IPR050736">
    <property type="entry name" value="Sensor_HK_Regulatory"/>
</dbReference>
<keyword evidence="5 11" id="KW-0808">Transferase</keyword>
<dbReference type="InterPro" id="IPR036890">
    <property type="entry name" value="HATPase_C_sf"/>
</dbReference>
<evidence type="ECO:0000313" key="11">
    <source>
        <dbReference type="EMBL" id="QVT80413.1"/>
    </source>
</evidence>
<evidence type="ECO:0000259" key="8">
    <source>
        <dbReference type="PROSITE" id="PS50109"/>
    </source>
</evidence>
<protein>
    <recommendedName>
        <fullName evidence="3">histidine kinase</fullName>
        <ecNumber evidence="3">2.7.13.3</ecNumber>
    </recommendedName>
</protein>
<dbReference type="PROSITE" id="PS50109">
    <property type="entry name" value="HIS_KIN"/>
    <property type="match status" value="1"/>
</dbReference>
<dbReference type="EMBL" id="CP075371">
    <property type="protein sequence ID" value="QVT80413.1"/>
    <property type="molecule type" value="Genomic_DNA"/>
</dbReference>
<evidence type="ECO:0000256" key="2">
    <source>
        <dbReference type="ARBA" id="ARBA00004236"/>
    </source>
</evidence>
<keyword evidence="6" id="KW-0418">Kinase</keyword>
<dbReference type="Pfam" id="PF02518">
    <property type="entry name" value="HATPase_c"/>
    <property type="match status" value="1"/>
</dbReference>
<accession>A0ABX8EIS2</accession>
<dbReference type="Pfam" id="PF01590">
    <property type="entry name" value="GAF"/>
    <property type="match status" value="1"/>
</dbReference>
<sequence>MDDVALDRPFPLARPFTFDDPTPTVLDAGRLRALRNTGLLALGRHPALDAITRLAARATDSPTALVSLIDAERQVFPSRHGWTDDLADVTRETPLALSFCKYVVANDAPLVVEDARVHPTLATSPGTLEGGAVAYAGVPLHDPCGHVLGALCVTDVVPRQWSEQHLEGLRDLATAAETKIALRLSTREIELDRERLMHVLDGAANTMVVIAAADGVITTMNEQAAELLGHEASAFVGSATLLDLAALADPTVPKAARGEAQDWTVATADDGPRVVSVRTSTLLDGVGDVEGYVVIGDDVSAHRQAEQVLRDTVSRQAEAVRRLEALEVARNDFIATASHELRTPVTSINGFTELLAEGIVGELTPPQRDLVARIGRNSRRLLHLIEDLLNLTRLDATVPDVRTDVAVGPLALRAWESIQPELAARDLETALEVSAGDVVVQGDPVQLERALLNLLTNAVKFTPDGGAVALSVLPHEAGVMFEVADTGRGIAADEQAHVYEPFFRTRDTHEKAVPGSGVGLTVVKRVVDAHGGQVLLDSEVGRGTTVRVVLPVD</sequence>
<evidence type="ECO:0000313" key="12">
    <source>
        <dbReference type="Proteomes" id="UP000679307"/>
    </source>
</evidence>
<dbReference type="InterPro" id="IPR029016">
    <property type="entry name" value="GAF-like_dom_sf"/>
</dbReference>
<feature type="domain" description="PAC" evidence="10">
    <location>
        <begin position="259"/>
        <end position="311"/>
    </location>
</feature>
<dbReference type="InterPro" id="IPR003594">
    <property type="entry name" value="HATPase_dom"/>
</dbReference>
<evidence type="ECO:0000256" key="3">
    <source>
        <dbReference type="ARBA" id="ARBA00012438"/>
    </source>
</evidence>
<dbReference type="SMART" id="SM00387">
    <property type="entry name" value="HATPase_c"/>
    <property type="match status" value="1"/>
</dbReference>
<evidence type="ECO:0000256" key="7">
    <source>
        <dbReference type="ARBA" id="ARBA00023012"/>
    </source>
</evidence>
<reference evidence="11 12" key="1">
    <citation type="submission" date="2021-05" db="EMBL/GenBank/DDBJ databases">
        <title>Complete genome of Nocardioides aquaticus KCTC 9944T isolated from meromictic and hypersaline Ekho Lake, Antarctica.</title>
        <authorList>
            <person name="Hwang K."/>
            <person name="Kim K.M."/>
            <person name="Choe H."/>
        </authorList>
    </citation>
    <scope>NUCLEOTIDE SEQUENCE [LARGE SCALE GENOMIC DNA]</scope>
    <source>
        <strain evidence="11 12">KCTC 9944</strain>
    </source>
</reference>